<evidence type="ECO:0000313" key="1">
    <source>
        <dbReference type="EMBL" id="KAK3883813.1"/>
    </source>
</evidence>
<sequence>MSSFPELRCSVYKEDEDQVNHQCSVESRSLVFCNPAGVSHKRDSWTRGPVHHGTVGLLPRLLDPIHLANLVPR</sequence>
<name>A0AAE1FZZ4_PETCI</name>
<keyword evidence="2" id="KW-1185">Reference proteome</keyword>
<dbReference type="Proteomes" id="UP001286313">
    <property type="component" value="Unassembled WGS sequence"/>
</dbReference>
<comment type="caution">
    <text evidence="1">The sequence shown here is derived from an EMBL/GenBank/DDBJ whole genome shotgun (WGS) entry which is preliminary data.</text>
</comment>
<accession>A0AAE1FZZ4</accession>
<protein>
    <submittedName>
        <fullName evidence="1">Uncharacterized protein</fullName>
    </submittedName>
</protein>
<proteinExistence type="predicted"/>
<evidence type="ECO:0000313" key="2">
    <source>
        <dbReference type="Proteomes" id="UP001286313"/>
    </source>
</evidence>
<organism evidence="1 2">
    <name type="scientific">Petrolisthes cinctipes</name>
    <name type="common">Flat porcelain crab</name>
    <dbReference type="NCBI Taxonomy" id="88211"/>
    <lineage>
        <taxon>Eukaryota</taxon>
        <taxon>Metazoa</taxon>
        <taxon>Ecdysozoa</taxon>
        <taxon>Arthropoda</taxon>
        <taxon>Crustacea</taxon>
        <taxon>Multicrustacea</taxon>
        <taxon>Malacostraca</taxon>
        <taxon>Eumalacostraca</taxon>
        <taxon>Eucarida</taxon>
        <taxon>Decapoda</taxon>
        <taxon>Pleocyemata</taxon>
        <taxon>Anomura</taxon>
        <taxon>Galatheoidea</taxon>
        <taxon>Porcellanidae</taxon>
        <taxon>Petrolisthes</taxon>
    </lineage>
</organism>
<gene>
    <name evidence="1" type="ORF">Pcinc_011876</name>
</gene>
<reference evidence="1" key="1">
    <citation type="submission" date="2023-10" db="EMBL/GenBank/DDBJ databases">
        <title>Genome assemblies of two species of porcelain crab, Petrolisthes cinctipes and Petrolisthes manimaculis (Anomura: Porcellanidae).</title>
        <authorList>
            <person name="Angst P."/>
        </authorList>
    </citation>
    <scope>NUCLEOTIDE SEQUENCE</scope>
    <source>
        <strain evidence="1">PB745_01</strain>
        <tissue evidence="1">Gill</tissue>
    </source>
</reference>
<dbReference type="EMBL" id="JAWQEG010000951">
    <property type="protein sequence ID" value="KAK3883813.1"/>
    <property type="molecule type" value="Genomic_DNA"/>
</dbReference>
<dbReference type="AlphaFoldDB" id="A0AAE1FZZ4"/>